<dbReference type="PANTHER" id="PTHR30204:SF98">
    <property type="entry name" value="HTH-TYPE TRANSCRIPTIONAL REGULATOR ADHR"/>
    <property type="match status" value="1"/>
</dbReference>
<evidence type="ECO:0000259" key="2">
    <source>
        <dbReference type="PROSITE" id="PS50937"/>
    </source>
</evidence>
<evidence type="ECO:0000313" key="4">
    <source>
        <dbReference type="Proteomes" id="UP000199309"/>
    </source>
</evidence>
<protein>
    <submittedName>
        <fullName evidence="3">DNA-binding transcriptional regulator, MerR family</fullName>
    </submittedName>
</protein>
<dbReference type="SMART" id="SM00422">
    <property type="entry name" value="HTH_MERR"/>
    <property type="match status" value="1"/>
</dbReference>
<dbReference type="CDD" id="cd01109">
    <property type="entry name" value="HTH_YyaN"/>
    <property type="match status" value="1"/>
</dbReference>
<dbReference type="InterPro" id="IPR009061">
    <property type="entry name" value="DNA-bd_dom_put_sf"/>
</dbReference>
<sequence>MEYSIGEFSKRTELSIHTLRYYEKEQLIKPRRHFNKRRYYLETDVLWIDFIKRLKATGMPVKTIARYAGLRAEGEDTLLERKEMLIQHRQYLSDQIMELQEHMSKINDKINMYCQKIEKMNTMSTIHA</sequence>
<evidence type="ECO:0000256" key="1">
    <source>
        <dbReference type="ARBA" id="ARBA00023125"/>
    </source>
</evidence>
<dbReference type="PROSITE" id="PS00552">
    <property type="entry name" value="HTH_MERR_1"/>
    <property type="match status" value="1"/>
</dbReference>
<keyword evidence="4" id="KW-1185">Reference proteome</keyword>
<keyword evidence="1 3" id="KW-0238">DNA-binding</keyword>
<dbReference type="PANTHER" id="PTHR30204">
    <property type="entry name" value="REDOX-CYCLING DRUG-SENSING TRANSCRIPTIONAL ACTIVATOR SOXR"/>
    <property type="match status" value="1"/>
</dbReference>
<dbReference type="PROSITE" id="PS50937">
    <property type="entry name" value="HTH_MERR_2"/>
    <property type="match status" value="1"/>
</dbReference>
<dbReference type="InterPro" id="IPR047057">
    <property type="entry name" value="MerR_fam"/>
</dbReference>
<dbReference type="Proteomes" id="UP000199309">
    <property type="component" value="Unassembled WGS sequence"/>
</dbReference>
<dbReference type="STRING" id="349095.SAMN05660299_00530"/>
<proteinExistence type="predicted"/>
<name>A0A1G9RPS7_9FIRM</name>
<gene>
    <name evidence="3" type="ORF">SAMN05660299_00530</name>
</gene>
<accession>A0A1G9RPS7</accession>
<dbReference type="SUPFAM" id="SSF46955">
    <property type="entry name" value="Putative DNA-binding domain"/>
    <property type="match status" value="1"/>
</dbReference>
<evidence type="ECO:0000313" key="3">
    <source>
        <dbReference type="EMBL" id="SDM25174.1"/>
    </source>
</evidence>
<organism evidence="3 4">
    <name type="scientific">Megasphaera paucivorans</name>
    <dbReference type="NCBI Taxonomy" id="349095"/>
    <lineage>
        <taxon>Bacteria</taxon>
        <taxon>Bacillati</taxon>
        <taxon>Bacillota</taxon>
        <taxon>Negativicutes</taxon>
        <taxon>Veillonellales</taxon>
        <taxon>Veillonellaceae</taxon>
        <taxon>Megasphaera</taxon>
    </lineage>
</organism>
<reference evidence="3 4" key="1">
    <citation type="submission" date="2016-10" db="EMBL/GenBank/DDBJ databases">
        <authorList>
            <person name="de Groot N.N."/>
        </authorList>
    </citation>
    <scope>NUCLEOTIDE SEQUENCE [LARGE SCALE GENOMIC DNA]</scope>
    <source>
        <strain evidence="3 4">DSM 16981</strain>
    </source>
</reference>
<dbReference type="InterPro" id="IPR000551">
    <property type="entry name" value="MerR-type_HTH_dom"/>
</dbReference>
<dbReference type="OrthoDB" id="9773308at2"/>
<dbReference type="GO" id="GO:0003677">
    <property type="term" value="F:DNA binding"/>
    <property type="evidence" value="ECO:0007669"/>
    <property type="project" value="UniProtKB-KW"/>
</dbReference>
<dbReference type="GO" id="GO:0003700">
    <property type="term" value="F:DNA-binding transcription factor activity"/>
    <property type="evidence" value="ECO:0007669"/>
    <property type="project" value="InterPro"/>
</dbReference>
<dbReference type="Gene3D" id="1.10.1660.10">
    <property type="match status" value="1"/>
</dbReference>
<feature type="domain" description="HTH merR-type" evidence="2">
    <location>
        <begin position="1"/>
        <end position="70"/>
    </location>
</feature>
<dbReference type="EMBL" id="FNHQ01000003">
    <property type="protein sequence ID" value="SDM25174.1"/>
    <property type="molecule type" value="Genomic_DNA"/>
</dbReference>
<dbReference type="RefSeq" id="WP_091647918.1">
    <property type="nucleotide sequence ID" value="NZ_FNHQ01000003.1"/>
</dbReference>
<dbReference type="AlphaFoldDB" id="A0A1G9RPS7"/>
<dbReference type="Pfam" id="PF13411">
    <property type="entry name" value="MerR_1"/>
    <property type="match status" value="1"/>
</dbReference>
<dbReference type="PRINTS" id="PR00040">
    <property type="entry name" value="HTHMERR"/>
</dbReference>